<sequence>MSVVNLFTHVLSTTRKGVCRVVTQDYGDERADQTNNGFTPNAVNMTRNDILTPTDTNPHGTTRY</sequence>
<accession>A0A5B7IHQ5</accession>
<dbReference type="Proteomes" id="UP000324222">
    <property type="component" value="Unassembled WGS sequence"/>
</dbReference>
<feature type="compositionally biased region" description="Polar residues" evidence="1">
    <location>
        <begin position="33"/>
        <end position="64"/>
    </location>
</feature>
<proteinExistence type="predicted"/>
<dbReference type="AlphaFoldDB" id="A0A5B7IHQ5"/>
<evidence type="ECO:0000256" key="1">
    <source>
        <dbReference type="SAM" id="MobiDB-lite"/>
    </source>
</evidence>
<dbReference type="EMBL" id="VSRR010055885">
    <property type="protein sequence ID" value="MPC81087.1"/>
    <property type="molecule type" value="Genomic_DNA"/>
</dbReference>
<evidence type="ECO:0000313" key="3">
    <source>
        <dbReference type="Proteomes" id="UP000324222"/>
    </source>
</evidence>
<comment type="caution">
    <text evidence="2">The sequence shown here is derived from an EMBL/GenBank/DDBJ whole genome shotgun (WGS) entry which is preliminary data.</text>
</comment>
<organism evidence="2 3">
    <name type="scientific">Portunus trituberculatus</name>
    <name type="common">Swimming crab</name>
    <name type="synonym">Neptunus trituberculatus</name>
    <dbReference type="NCBI Taxonomy" id="210409"/>
    <lineage>
        <taxon>Eukaryota</taxon>
        <taxon>Metazoa</taxon>
        <taxon>Ecdysozoa</taxon>
        <taxon>Arthropoda</taxon>
        <taxon>Crustacea</taxon>
        <taxon>Multicrustacea</taxon>
        <taxon>Malacostraca</taxon>
        <taxon>Eumalacostraca</taxon>
        <taxon>Eucarida</taxon>
        <taxon>Decapoda</taxon>
        <taxon>Pleocyemata</taxon>
        <taxon>Brachyura</taxon>
        <taxon>Eubrachyura</taxon>
        <taxon>Portunoidea</taxon>
        <taxon>Portunidae</taxon>
        <taxon>Portuninae</taxon>
        <taxon>Portunus</taxon>
    </lineage>
</organism>
<gene>
    <name evidence="2" type="ORF">E2C01_075687</name>
</gene>
<protein>
    <submittedName>
        <fullName evidence="2">Uncharacterized protein</fullName>
    </submittedName>
</protein>
<reference evidence="2 3" key="1">
    <citation type="submission" date="2019-05" db="EMBL/GenBank/DDBJ databases">
        <title>Another draft genome of Portunus trituberculatus and its Hox gene families provides insights of decapod evolution.</title>
        <authorList>
            <person name="Jeong J.-H."/>
            <person name="Song I."/>
            <person name="Kim S."/>
            <person name="Choi T."/>
            <person name="Kim D."/>
            <person name="Ryu S."/>
            <person name="Kim W."/>
        </authorList>
    </citation>
    <scope>NUCLEOTIDE SEQUENCE [LARGE SCALE GENOMIC DNA]</scope>
    <source>
        <tissue evidence="2">Muscle</tissue>
    </source>
</reference>
<feature type="region of interest" description="Disordered" evidence="1">
    <location>
        <begin position="29"/>
        <end position="64"/>
    </location>
</feature>
<keyword evidence="3" id="KW-1185">Reference proteome</keyword>
<evidence type="ECO:0000313" key="2">
    <source>
        <dbReference type="EMBL" id="MPC81087.1"/>
    </source>
</evidence>
<name>A0A5B7IHQ5_PORTR</name>